<gene>
    <name evidence="2" type="ORF">LTRI10_LOCUS44147</name>
</gene>
<evidence type="ECO:0000313" key="3">
    <source>
        <dbReference type="Proteomes" id="UP001497516"/>
    </source>
</evidence>
<evidence type="ECO:0000256" key="1">
    <source>
        <dbReference type="SAM" id="MobiDB-lite"/>
    </source>
</evidence>
<dbReference type="AlphaFoldDB" id="A0AAV2G282"/>
<keyword evidence="3" id="KW-1185">Reference proteome</keyword>
<dbReference type="EMBL" id="OZ034820">
    <property type="protein sequence ID" value="CAL1404277.1"/>
    <property type="molecule type" value="Genomic_DNA"/>
</dbReference>
<proteinExistence type="predicted"/>
<protein>
    <submittedName>
        <fullName evidence="2">Uncharacterized protein</fullName>
    </submittedName>
</protein>
<sequence length="183" mass="19793">MATVAKEGRFSPFIQPTHPPTRNYIPPAAAGIQTITPITNGRRKVKIKPGEHQSKRKSNARTYDREVQQQTETSPPTKKYGNLKRDKQNREKARGYQNAGGEGVGRPAVGEGAERDLGGGVLGLAERGAVGRALEDLAVEVDRGLEARRVVGTFPDASVGGKVEAAPLRQLLQLVLVHFFPPP</sequence>
<feature type="compositionally biased region" description="Basic and acidic residues" evidence="1">
    <location>
        <begin position="83"/>
        <end position="94"/>
    </location>
</feature>
<dbReference type="Proteomes" id="UP001497516">
    <property type="component" value="Chromosome 7"/>
</dbReference>
<evidence type="ECO:0000313" key="2">
    <source>
        <dbReference type="EMBL" id="CAL1404277.1"/>
    </source>
</evidence>
<reference evidence="2 3" key="1">
    <citation type="submission" date="2024-04" db="EMBL/GenBank/DDBJ databases">
        <authorList>
            <person name="Fracassetti M."/>
        </authorList>
    </citation>
    <scope>NUCLEOTIDE SEQUENCE [LARGE SCALE GENOMIC DNA]</scope>
</reference>
<accession>A0AAV2G282</accession>
<feature type="region of interest" description="Disordered" evidence="1">
    <location>
        <begin position="1"/>
        <end position="112"/>
    </location>
</feature>
<organism evidence="2 3">
    <name type="scientific">Linum trigynum</name>
    <dbReference type="NCBI Taxonomy" id="586398"/>
    <lineage>
        <taxon>Eukaryota</taxon>
        <taxon>Viridiplantae</taxon>
        <taxon>Streptophyta</taxon>
        <taxon>Embryophyta</taxon>
        <taxon>Tracheophyta</taxon>
        <taxon>Spermatophyta</taxon>
        <taxon>Magnoliopsida</taxon>
        <taxon>eudicotyledons</taxon>
        <taxon>Gunneridae</taxon>
        <taxon>Pentapetalae</taxon>
        <taxon>rosids</taxon>
        <taxon>fabids</taxon>
        <taxon>Malpighiales</taxon>
        <taxon>Linaceae</taxon>
        <taxon>Linum</taxon>
    </lineage>
</organism>
<name>A0AAV2G282_9ROSI</name>